<reference evidence="1 2" key="1">
    <citation type="submission" date="2023-05" db="EMBL/GenBank/DDBJ databases">
        <title>B98-5 Cell Line De Novo Hybrid Assembly: An Optical Mapping Approach.</title>
        <authorList>
            <person name="Kananen K."/>
            <person name="Auerbach J.A."/>
            <person name="Kautto E."/>
            <person name="Blachly J.S."/>
        </authorList>
    </citation>
    <scope>NUCLEOTIDE SEQUENCE [LARGE SCALE GENOMIC DNA]</scope>
    <source>
        <strain evidence="1">B95-8</strain>
        <tissue evidence="1">Cell line</tissue>
    </source>
</reference>
<organism evidence="1 2">
    <name type="scientific">Saguinus oedipus</name>
    <name type="common">Cotton-top tamarin</name>
    <name type="synonym">Oedipomidas oedipus</name>
    <dbReference type="NCBI Taxonomy" id="9490"/>
    <lineage>
        <taxon>Eukaryota</taxon>
        <taxon>Metazoa</taxon>
        <taxon>Chordata</taxon>
        <taxon>Craniata</taxon>
        <taxon>Vertebrata</taxon>
        <taxon>Euteleostomi</taxon>
        <taxon>Mammalia</taxon>
        <taxon>Eutheria</taxon>
        <taxon>Euarchontoglires</taxon>
        <taxon>Primates</taxon>
        <taxon>Haplorrhini</taxon>
        <taxon>Platyrrhini</taxon>
        <taxon>Cebidae</taxon>
        <taxon>Callitrichinae</taxon>
        <taxon>Saguinus</taxon>
    </lineage>
</organism>
<dbReference type="Proteomes" id="UP001266305">
    <property type="component" value="Unassembled WGS sequence"/>
</dbReference>
<accession>A0ABQ9V2I4</accession>
<gene>
    <name evidence="1" type="ORF">P7K49_017297</name>
</gene>
<sequence>MMERGPASGLEYKREWNTNSFIGGVPGADGVSGSRRRPRCVGGVRGTLAASQARMALTARSAHRECRLRRRPVGGGRGSVSGSVASQGLTASEMLAARSARRGRPEGLWRPCRQRVNSGVPCANGVGRVYGVWGSTAASGTLRRRPRRG</sequence>
<protein>
    <submittedName>
        <fullName evidence="1">Uncharacterized protein</fullName>
    </submittedName>
</protein>
<keyword evidence="2" id="KW-1185">Reference proteome</keyword>
<comment type="caution">
    <text evidence="1">The sequence shown here is derived from an EMBL/GenBank/DDBJ whole genome shotgun (WGS) entry which is preliminary data.</text>
</comment>
<evidence type="ECO:0000313" key="1">
    <source>
        <dbReference type="EMBL" id="KAK2103441.1"/>
    </source>
</evidence>
<evidence type="ECO:0000313" key="2">
    <source>
        <dbReference type="Proteomes" id="UP001266305"/>
    </source>
</evidence>
<name>A0ABQ9V2I4_SAGOE</name>
<dbReference type="EMBL" id="JASSZA010000008">
    <property type="protein sequence ID" value="KAK2103441.1"/>
    <property type="molecule type" value="Genomic_DNA"/>
</dbReference>
<proteinExistence type="predicted"/>